<organism evidence="3 5">
    <name type="scientific">Salegentibacter salarius</name>
    <dbReference type="NCBI Taxonomy" id="435906"/>
    <lineage>
        <taxon>Bacteria</taxon>
        <taxon>Pseudomonadati</taxon>
        <taxon>Bacteroidota</taxon>
        <taxon>Flavobacteriia</taxon>
        <taxon>Flavobacteriales</taxon>
        <taxon>Flavobacteriaceae</taxon>
        <taxon>Salegentibacter</taxon>
    </lineage>
</organism>
<feature type="domain" description="Glycosyltransferase 2-like" evidence="1">
    <location>
        <begin position="6"/>
        <end position="141"/>
    </location>
</feature>
<keyword evidence="4" id="KW-1185">Reference proteome</keyword>
<comment type="caution">
    <text evidence="3">The sequence shown here is derived from an EMBL/GenBank/DDBJ whole genome shotgun (WGS) entry which is preliminary data.</text>
</comment>
<proteinExistence type="predicted"/>
<dbReference type="OrthoDB" id="9815829at2"/>
<dbReference type="Gene3D" id="3.90.550.10">
    <property type="entry name" value="Spore Coat Polysaccharide Biosynthesis Protein SpsA, Chain A"/>
    <property type="match status" value="1"/>
</dbReference>
<evidence type="ECO:0000313" key="3">
    <source>
        <dbReference type="EMBL" id="PKD16913.1"/>
    </source>
</evidence>
<name>A0A2N0TQA6_9FLAO</name>
<dbReference type="EMBL" id="LKTR01000045">
    <property type="protein sequence ID" value="PKD16913.1"/>
    <property type="molecule type" value="Genomic_DNA"/>
</dbReference>
<evidence type="ECO:0000313" key="2">
    <source>
        <dbReference type="EMBL" id="OEY71664.1"/>
    </source>
</evidence>
<dbReference type="SUPFAM" id="SSF53448">
    <property type="entry name" value="Nucleotide-diphospho-sugar transferases"/>
    <property type="match status" value="1"/>
</dbReference>
<dbReference type="CDD" id="cd00761">
    <property type="entry name" value="Glyco_tranf_GTA_type"/>
    <property type="match status" value="1"/>
</dbReference>
<dbReference type="RefSeq" id="WP_070055073.1">
    <property type="nucleotide sequence ID" value="NZ_FVZF01000006.1"/>
</dbReference>
<dbReference type="Proteomes" id="UP000232533">
    <property type="component" value="Unassembled WGS sequence"/>
</dbReference>
<dbReference type="EMBL" id="MJBR01000045">
    <property type="protein sequence ID" value="OEY71664.1"/>
    <property type="molecule type" value="Genomic_DNA"/>
</dbReference>
<evidence type="ECO:0000313" key="5">
    <source>
        <dbReference type="Proteomes" id="UP000232533"/>
    </source>
</evidence>
<dbReference type="Proteomes" id="UP000176009">
    <property type="component" value="Unassembled WGS sequence"/>
</dbReference>
<protein>
    <recommendedName>
        <fullName evidence="1">Glycosyltransferase 2-like domain-containing protein</fullName>
    </recommendedName>
</protein>
<reference evidence="3 5" key="1">
    <citation type="submission" date="2015-10" db="EMBL/GenBank/DDBJ databases">
        <title>Draft genome sequence of Salegentibacter salinarum KCTC 12975.</title>
        <authorList>
            <person name="Lin W."/>
            <person name="Zheng Q."/>
        </authorList>
    </citation>
    <scope>NUCLEOTIDE SEQUENCE [LARGE SCALE GENOMIC DNA]</scope>
    <source>
        <strain evidence="3 5">KCTC 12974</strain>
    </source>
</reference>
<dbReference type="PANTHER" id="PTHR22916">
    <property type="entry name" value="GLYCOSYLTRANSFERASE"/>
    <property type="match status" value="1"/>
</dbReference>
<dbReference type="Pfam" id="PF00535">
    <property type="entry name" value="Glycos_transf_2"/>
    <property type="match status" value="1"/>
</dbReference>
<reference evidence="2 4" key="2">
    <citation type="submission" date="2016-09" db="EMBL/GenBank/DDBJ databases">
        <title>Genome Sequence of Salegentibacter salarius,Isolated from a Marine Solar Saltern of the Yellow Sea in South Korea.</title>
        <authorList>
            <person name="Zheng Q."/>
            <person name="Liu Y."/>
        </authorList>
    </citation>
    <scope>NUCLEOTIDE SEQUENCE [LARGE SCALE GENOMIC DNA]</scope>
    <source>
        <strain evidence="2 4">KCTC 12974</strain>
    </source>
</reference>
<evidence type="ECO:0000259" key="1">
    <source>
        <dbReference type="Pfam" id="PF00535"/>
    </source>
</evidence>
<dbReference type="InterPro" id="IPR029044">
    <property type="entry name" value="Nucleotide-diphossugar_trans"/>
</dbReference>
<dbReference type="InterPro" id="IPR001173">
    <property type="entry name" value="Glyco_trans_2-like"/>
</dbReference>
<sequence length="313" mass="36875">MNSLVSIIIPTYNRGDLIVQTIHSIQQQNYSFWECIVVDDGSTDDTWKILKKYTEKDSRFKCYLCPDYRPKGANSCRNFGFEKSTGDYIIWFDSDDLMTPNHIENKLRHIKQSDVDFVVAQTQNFENDKLLEPYVYDKKDYGIKASDFILLKIHWYTYDVLLKRKIAEEIKWNEQMKSWQDYNYFCKMLLITENGDYLDKILTQRRIHSESIQKSLTKDAKSFNTELLENRLLTYKDISERIDTGTRKELVFGMMNLCFELAKMRIASPYIKEIEQMVKDQLGVASKAYFKMAVITASLSKKGHYFLNKAKGK</sequence>
<dbReference type="AlphaFoldDB" id="A0A2N0TQA6"/>
<dbReference type="GO" id="GO:0016758">
    <property type="term" value="F:hexosyltransferase activity"/>
    <property type="evidence" value="ECO:0007669"/>
    <property type="project" value="UniProtKB-ARBA"/>
</dbReference>
<evidence type="ECO:0000313" key="4">
    <source>
        <dbReference type="Proteomes" id="UP000176009"/>
    </source>
</evidence>
<accession>A0A2N0TQA6</accession>
<dbReference type="PANTHER" id="PTHR22916:SF3">
    <property type="entry name" value="UDP-GLCNAC:BETAGAL BETA-1,3-N-ACETYLGLUCOSAMINYLTRANSFERASE-LIKE PROTEIN 1"/>
    <property type="match status" value="1"/>
</dbReference>
<gene>
    <name evidence="3" type="ORF">APR40_04700</name>
    <name evidence="2" type="ORF">BHS39_04700</name>
</gene>